<dbReference type="SUPFAM" id="SSF55729">
    <property type="entry name" value="Acyl-CoA N-acyltransferases (Nat)"/>
    <property type="match status" value="1"/>
</dbReference>
<evidence type="ECO:0000313" key="4">
    <source>
        <dbReference type="EMBL" id="EME36798.1"/>
    </source>
</evidence>
<reference evidence="4 5" key="1">
    <citation type="journal article" date="2014" name="Genome Announc.">
        <title>Draft Genome Sequence of Kocuria palustris PEL.</title>
        <authorList>
            <person name="Sharma G."/>
            <person name="Khatri I."/>
            <person name="Subramanian S."/>
        </authorList>
    </citation>
    <scope>NUCLEOTIDE SEQUENCE [LARGE SCALE GENOMIC DNA]</scope>
    <source>
        <strain evidence="4 5">PEL</strain>
    </source>
</reference>
<dbReference type="Pfam" id="PF13312">
    <property type="entry name" value="DUF4081"/>
    <property type="match status" value="1"/>
</dbReference>
<dbReference type="AlphaFoldDB" id="M2XVG0"/>
<dbReference type="InterPro" id="IPR025289">
    <property type="entry name" value="DUF4081"/>
</dbReference>
<accession>M2XVG0</accession>
<dbReference type="Proteomes" id="UP000009877">
    <property type="component" value="Unassembled WGS sequence"/>
</dbReference>
<organism evidence="4 5">
    <name type="scientific">Kocuria palustris PEL</name>
    <dbReference type="NCBI Taxonomy" id="1236550"/>
    <lineage>
        <taxon>Bacteria</taxon>
        <taxon>Bacillati</taxon>
        <taxon>Actinomycetota</taxon>
        <taxon>Actinomycetes</taxon>
        <taxon>Micrococcales</taxon>
        <taxon>Micrococcaceae</taxon>
        <taxon>Kocuria</taxon>
    </lineage>
</organism>
<keyword evidence="1" id="KW-0808">Transferase</keyword>
<protein>
    <submittedName>
        <fullName evidence="4">GCN5-related N-acetyltransferase</fullName>
    </submittedName>
</protein>
<dbReference type="EMBL" id="ANHZ02000008">
    <property type="protein sequence ID" value="EME36798.1"/>
    <property type="molecule type" value="Genomic_DNA"/>
</dbReference>
<feature type="domain" description="N-acetyltransferase" evidence="3">
    <location>
        <begin position="154"/>
        <end position="293"/>
    </location>
</feature>
<dbReference type="STRING" id="71999.KPaMU14_08175"/>
<sequence length="293" mass="32100">MKLFSNAQTRLVPPHAVPRSELDRLLGQDPISSVFVAEHVAQLRDVPSRARQPVVGLARGHRPRPGAAGRSLELSGACWVGSNVVPVHLGEGGAEAVGAHLVGARQARASFFGPRDDVLALWAAVQRRWREPFAIRQCQPLLSIDQAPALEGHPEVRLGRPGEIEAVQPASAAMFEEEVGFSPYVEGRESYVRRVQQLLARQRTFVLMRDGRVDFKADLGAAAGDVCQIQGVWVRPELRGRGLAAPCMAAVVEQALQRFQAVSLYVNDYNTAALRTYERVGFQRHGTFATVLF</sequence>
<dbReference type="GO" id="GO:0016747">
    <property type="term" value="F:acyltransferase activity, transferring groups other than amino-acyl groups"/>
    <property type="evidence" value="ECO:0007669"/>
    <property type="project" value="InterPro"/>
</dbReference>
<dbReference type="InterPro" id="IPR050832">
    <property type="entry name" value="Bact_Acetyltransf"/>
</dbReference>
<dbReference type="InterPro" id="IPR000182">
    <property type="entry name" value="GNAT_dom"/>
</dbReference>
<evidence type="ECO:0000256" key="1">
    <source>
        <dbReference type="ARBA" id="ARBA00022679"/>
    </source>
</evidence>
<dbReference type="PANTHER" id="PTHR43877">
    <property type="entry name" value="AMINOALKYLPHOSPHONATE N-ACETYLTRANSFERASE-RELATED-RELATED"/>
    <property type="match status" value="1"/>
</dbReference>
<gene>
    <name evidence="4" type="ORF">C884_02405</name>
</gene>
<dbReference type="Gene3D" id="3.40.630.30">
    <property type="match status" value="1"/>
</dbReference>
<proteinExistence type="predicted"/>
<dbReference type="RefSeq" id="WP_006214459.1">
    <property type="nucleotide sequence ID" value="NZ_ANHZ02000008.1"/>
</dbReference>
<dbReference type="PROSITE" id="PS51186">
    <property type="entry name" value="GNAT"/>
    <property type="match status" value="1"/>
</dbReference>
<keyword evidence="5" id="KW-1185">Reference proteome</keyword>
<dbReference type="Pfam" id="PF00583">
    <property type="entry name" value="Acetyltransf_1"/>
    <property type="match status" value="1"/>
</dbReference>
<evidence type="ECO:0000313" key="5">
    <source>
        <dbReference type="Proteomes" id="UP000009877"/>
    </source>
</evidence>
<name>M2XVG0_9MICC</name>
<evidence type="ECO:0000259" key="3">
    <source>
        <dbReference type="PROSITE" id="PS51186"/>
    </source>
</evidence>
<evidence type="ECO:0000256" key="2">
    <source>
        <dbReference type="ARBA" id="ARBA00023315"/>
    </source>
</evidence>
<dbReference type="InterPro" id="IPR016181">
    <property type="entry name" value="Acyl_CoA_acyltransferase"/>
</dbReference>
<comment type="caution">
    <text evidence="4">The sequence shown here is derived from an EMBL/GenBank/DDBJ whole genome shotgun (WGS) entry which is preliminary data.</text>
</comment>
<keyword evidence="2" id="KW-0012">Acyltransferase</keyword>